<dbReference type="Pfam" id="PF07993">
    <property type="entry name" value="NAD_binding_4"/>
    <property type="match status" value="1"/>
</dbReference>
<keyword evidence="2 4" id="KW-0444">Lipid biosynthesis</keyword>
<dbReference type="CDD" id="cd05236">
    <property type="entry name" value="FAR-N_SDR_e"/>
    <property type="match status" value="1"/>
</dbReference>
<dbReference type="GO" id="GO:0102965">
    <property type="term" value="F:alcohol-forming long-chain fatty acyl-CoA reductase activity"/>
    <property type="evidence" value="ECO:0007669"/>
    <property type="project" value="UniProtKB-EC"/>
</dbReference>
<dbReference type="PANTHER" id="PTHR11011">
    <property type="entry name" value="MALE STERILITY PROTEIN 2-RELATED"/>
    <property type="match status" value="1"/>
</dbReference>
<keyword evidence="3 4" id="KW-0443">Lipid metabolism</keyword>
<evidence type="ECO:0000256" key="4">
    <source>
        <dbReference type="RuleBase" id="RU363097"/>
    </source>
</evidence>
<dbReference type="AlphaFoldDB" id="A0A2P6RD90"/>
<sequence>MDAGSLVLSPNDQKVQKENEFSVKDLVPFVEMHDGIGIVKFLNGKGFFITGGTGFLAKVLIEKILRTAPDVGKIYLLIKAKNKEAAMERLKSEIISTELFKGLRQTYGKSYQAFMLSKLVPVVGNVCELDLGLGDDIAALIAKEVDVVINSAANTTFHERYDVALDINTKGPCHLMAFAKKCKRLKLFLQVSTAYVNGQRQGRIMEKPFHIGESITGENSTSNTPPGFNPLDVENEIKLAMNSKGAYEDNEVAQKLKDLGLERARKYGWQDTYVFTKAMGEMLIDDMRGDVPVVIIRPSVIESTCKEPFPGWMEGNRMMDPIVLYYGKGQLTGFLVDPNGVLDVVPADMVVNATLAAIAKHGMAQKPDINVYQITSSVVNPLDFQDLARLLYEHYNSSPCMDSKGRPINVPSMKLFSSMEDFSAHIWRDATQRSGLTALASSNGKLSQKLETMCRKSVEQAKYLASIYEPYTFYGGRFDNSNTERLMESMSEEEKKKFGFDVGSLDWKEYITNVHIPGLKRHVLKGRGV</sequence>
<dbReference type="CDD" id="cd09071">
    <property type="entry name" value="FAR_C"/>
    <property type="match status" value="1"/>
</dbReference>
<protein>
    <recommendedName>
        <fullName evidence="4">Fatty acyl-CoA reductase</fullName>
        <ecNumber evidence="4">1.2.1.84</ecNumber>
    </recommendedName>
</protein>
<evidence type="ECO:0000256" key="2">
    <source>
        <dbReference type="ARBA" id="ARBA00022516"/>
    </source>
</evidence>
<dbReference type="EC" id="1.2.1.84" evidence="4"/>
<comment type="similarity">
    <text evidence="1 4">Belongs to the fatty acyl-CoA reductase family.</text>
</comment>
<reference evidence="7 8" key="1">
    <citation type="journal article" date="2018" name="Nat. Genet.">
        <title>The Rosa genome provides new insights in the design of modern roses.</title>
        <authorList>
            <person name="Bendahmane M."/>
        </authorList>
    </citation>
    <scope>NUCLEOTIDE SEQUENCE [LARGE SCALE GENOMIC DNA]</scope>
    <source>
        <strain evidence="8">cv. Old Blush</strain>
    </source>
</reference>
<name>A0A2P6RD90_ROSCH</name>
<dbReference type="Pfam" id="PF03015">
    <property type="entry name" value="Sterile"/>
    <property type="match status" value="1"/>
</dbReference>
<dbReference type="InterPro" id="IPR033640">
    <property type="entry name" value="FAR_C"/>
</dbReference>
<dbReference type="Proteomes" id="UP000238479">
    <property type="component" value="Chromosome 3"/>
</dbReference>
<comment type="catalytic activity">
    <reaction evidence="4">
        <text>a long-chain fatty acyl-CoA + 2 NADPH + 2 H(+) = a long-chain primary fatty alcohol + 2 NADP(+) + CoA</text>
        <dbReference type="Rhea" id="RHEA:52716"/>
        <dbReference type="ChEBI" id="CHEBI:15378"/>
        <dbReference type="ChEBI" id="CHEBI:57287"/>
        <dbReference type="ChEBI" id="CHEBI:57783"/>
        <dbReference type="ChEBI" id="CHEBI:58349"/>
        <dbReference type="ChEBI" id="CHEBI:77396"/>
        <dbReference type="ChEBI" id="CHEBI:83139"/>
        <dbReference type="EC" id="1.2.1.84"/>
    </reaction>
</comment>
<dbReference type="InterPro" id="IPR013120">
    <property type="entry name" value="FAR_NAD-bd"/>
</dbReference>
<comment type="caution">
    <text evidence="7">The sequence shown here is derived from an EMBL/GenBank/DDBJ whole genome shotgun (WGS) entry which is preliminary data.</text>
</comment>
<dbReference type="PANTHER" id="PTHR11011:SF45">
    <property type="entry name" value="FATTY ACYL-COA REDUCTASE CG8306-RELATED"/>
    <property type="match status" value="1"/>
</dbReference>
<dbReference type="OMA" id="WRDAQER"/>
<dbReference type="GO" id="GO:0080019">
    <property type="term" value="F:alcohol-forming very long-chain fatty acyl-CoA reductase activity"/>
    <property type="evidence" value="ECO:0007669"/>
    <property type="project" value="InterPro"/>
</dbReference>
<evidence type="ECO:0000313" key="8">
    <source>
        <dbReference type="Proteomes" id="UP000238479"/>
    </source>
</evidence>
<dbReference type="SUPFAM" id="SSF51735">
    <property type="entry name" value="NAD(P)-binding Rossmann-fold domains"/>
    <property type="match status" value="1"/>
</dbReference>
<dbReference type="GO" id="GO:0035336">
    <property type="term" value="P:long-chain fatty-acyl-CoA metabolic process"/>
    <property type="evidence" value="ECO:0007669"/>
    <property type="project" value="TreeGrafter"/>
</dbReference>
<dbReference type="Gene3D" id="3.40.50.720">
    <property type="entry name" value="NAD(P)-binding Rossmann-like Domain"/>
    <property type="match status" value="1"/>
</dbReference>
<organism evidence="7 8">
    <name type="scientific">Rosa chinensis</name>
    <name type="common">China rose</name>
    <dbReference type="NCBI Taxonomy" id="74649"/>
    <lineage>
        <taxon>Eukaryota</taxon>
        <taxon>Viridiplantae</taxon>
        <taxon>Streptophyta</taxon>
        <taxon>Embryophyta</taxon>
        <taxon>Tracheophyta</taxon>
        <taxon>Spermatophyta</taxon>
        <taxon>Magnoliopsida</taxon>
        <taxon>eudicotyledons</taxon>
        <taxon>Gunneridae</taxon>
        <taxon>Pentapetalae</taxon>
        <taxon>rosids</taxon>
        <taxon>fabids</taxon>
        <taxon>Rosales</taxon>
        <taxon>Rosaceae</taxon>
        <taxon>Rosoideae</taxon>
        <taxon>Rosoideae incertae sedis</taxon>
        <taxon>Rosa</taxon>
    </lineage>
</organism>
<dbReference type="InterPro" id="IPR026055">
    <property type="entry name" value="FAR"/>
</dbReference>
<proteinExistence type="inferred from homology"/>
<dbReference type="Gramene" id="PRQ44393">
    <property type="protein sequence ID" value="PRQ44393"/>
    <property type="gene ID" value="RchiOBHm_Chr3g0478781"/>
</dbReference>
<evidence type="ECO:0000313" key="7">
    <source>
        <dbReference type="EMBL" id="PRQ44393.1"/>
    </source>
</evidence>
<feature type="domain" description="Fatty acyl-CoA reductase C-terminal" evidence="5">
    <location>
        <begin position="452"/>
        <end position="525"/>
    </location>
</feature>
<keyword evidence="8" id="KW-1185">Reference proteome</keyword>
<dbReference type="EMBL" id="PDCK01000041">
    <property type="protein sequence ID" value="PRQ44393.1"/>
    <property type="molecule type" value="Genomic_DNA"/>
</dbReference>
<evidence type="ECO:0000256" key="3">
    <source>
        <dbReference type="ARBA" id="ARBA00023098"/>
    </source>
</evidence>
<dbReference type="STRING" id="74649.A0A2P6RD90"/>
<keyword evidence="4" id="KW-0521">NADP</keyword>
<accession>A0A2P6RD90</accession>
<keyword evidence="4 7" id="KW-0560">Oxidoreductase</keyword>
<gene>
    <name evidence="7" type="ORF">RchiOBHm_Chr3g0478781</name>
</gene>
<evidence type="ECO:0000259" key="5">
    <source>
        <dbReference type="Pfam" id="PF03015"/>
    </source>
</evidence>
<feature type="domain" description="Thioester reductase (TE)" evidence="6">
    <location>
        <begin position="49"/>
        <end position="354"/>
    </location>
</feature>
<dbReference type="GO" id="GO:0010345">
    <property type="term" value="P:suberin biosynthetic process"/>
    <property type="evidence" value="ECO:0007669"/>
    <property type="project" value="TreeGrafter"/>
</dbReference>
<comment type="function">
    <text evidence="4">Catalyzes the reduction of fatty acyl-CoA to fatty alcohols.</text>
</comment>
<evidence type="ECO:0000259" key="6">
    <source>
        <dbReference type="Pfam" id="PF07993"/>
    </source>
</evidence>
<dbReference type="InterPro" id="IPR036291">
    <property type="entry name" value="NAD(P)-bd_dom_sf"/>
</dbReference>
<evidence type="ECO:0000256" key="1">
    <source>
        <dbReference type="ARBA" id="ARBA00005928"/>
    </source>
</evidence>